<name>A0A8T3BG95_DENNO</name>
<accession>A0A8T3BG95</accession>
<protein>
    <submittedName>
        <fullName evidence="1">Uncharacterized protein</fullName>
    </submittedName>
</protein>
<dbReference type="AlphaFoldDB" id="A0A8T3BG95"/>
<keyword evidence="2" id="KW-1185">Reference proteome</keyword>
<evidence type="ECO:0000313" key="2">
    <source>
        <dbReference type="Proteomes" id="UP000829196"/>
    </source>
</evidence>
<gene>
    <name evidence="1" type="ORF">KFK09_011872</name>
</gene>
<dbReference type="Proteomes" id="UP000829196">
    <property type="component" value="Unassembled WGS sequence"/>
</dbReference>
<comment type="caution">
    <text evidence="1">The sequence shown here is derived from an EMBL/GenBank/DDBJ whole genome shotgun (WGS) entry which is preliminary data.</text>
</comment>
<sequence length="100" mass="11573">MWYLITFPVSKYEPLCGGTWLHEDLAVVWCLPLRVTIRRESRDFSLLLNASLDTGLFSREAAFLSNSFIECLRALLACESNLFSYALWHFMSSECGKVEW</sequence>
<dbReference type="EMBL" id="JAGYWB010000009">
    <property type="protein sequence ID" value="KAI0511247.1"/>
    <property type="molecule type" value="Genomic_DNA"/>
</dbReference>
<proteinExistence type="predicted"/>
<organism evidence="1 2">
    <name type="scientific">Dendrobium nobile</name>
    <name type="common">Orchid</name>
    <dbReference type="NCBI Taxonomy" id="94219"/>
    <lineage>
        <taxon>Eukaryota</taxon>
        <taxon>Viridiplantae</taxon>
        <taxon>Streptophyta</taxon>
        <taxon>Embryophyta</taxon>
        <taxon>Tracheophyta</taxon>
        <taxon>Spermatophyta</taxon>
        <taxon>Magnoliopsida</taxon>
        <taxon>Liliopsida</taxon>
        <taxon>Asparagales</taxon>
        <taxon>Orchidaceae</taxon>
        <taxon>Epidendroideae</taxon>
        <taxon>Malaxideae</taxon>
        <taxon>Dendrobiinae</taxon>
        <taxon>Dendrobium</taxon>
    </lineage>
</organism>
<evidence type="ECO:0000313" key="1">
    <source>
        <dbReference type="EMBL" id="KAI0511247.1"/>
    </source>
</evidence>
<reference evidence="1" key="1">
    <citation type="journal article" date="2022" name="Front. Genet.">
        <title>Chromosome-Scale Assembly of the Dendrobium nobile Genome Provides Insights Into the Molecular Mechanism of the Biosynthesis of the Medicinal Active Ingredient of Dendrobium.</title>
        <authorList>
            <person name="Xu Q."/>
            <person name="Niu S.-C."/>
            <person name="Li K.-L."/>
            <person name="Zheng P.-J."/>
            <person name="Zhang X.-J."/>
            <person name="Jia Y."/>
            <person name="Liu Y."/>
            <person name="Niu Y.-X."/>
            <person name="Yu L.-H."/>
            <person name="Chen D.-F."/>
            <person name="Zhang G.-Q."/>
        </authorList>
    </citation>
    <scope>NUCLEOTIDE SEQUENCE</scope>
    <source>
        <tissue evidence="1">Leaf</tissue>
    </source>
</reference>